<name>A0A0T6AYZ1_9SCAR</name>
<comment type="caution">
    <text evidence="2">The sequence shown here is derived from an EMBL/GenBank/DDBJ whole genome shotgun (WGS) entry which is preliminary data.</text>
</comment>
<feature type="coiled-coil region" evidence="1">
    <location>
        <begin position="62"/>
        <end position="99"/>
    </location>
</feature>
<reference evidence="2 3" key="1">
    <citation type="submission" date="2015-09" db="EMBL/GenBank/DDBJ databases">
        <title>Draft genome of the scarab beetle Oryctes borbonicus.</title>
        <authorList>
            <person name="Meyer J.M."/>
            <person name="Markov G.V."/>
            <person name="Baskaran P."/>
            <person name="Herrmann M."/>
            <person name="Sommer R.J."/>
            <person name="Roedelsperger C."/>
        </authorList>
    </citation>
    <scope>NUCLEOTIDE SEQUENCE [LARGE SCALE GENOMIC DNA]</scope>
    <source>
        <strain evidence="2">OB123</strain>
        <tissue evidence="2">Whole animal</tissue>
    </source>
</reference>
<sequence>MFKRNKTPQRKEFSFTTNQIFEDIESIKNDVNQRNKLYLCLDDKIPVVEKQFVNIQEFLKGSDDLENTAETLQHLVEQLESLKKDVLKQKETIKDLVLDV</sequence>
<dbReference type="Proteomes" id="UP000051574">
    <property type="component" value="Unassembled WGS sequence"/>
</dbReference>
<dbReference type="AlphaFoldDB" id="A0A0T6AYZ1"/>
<evidence type="ECO:0000313" key="2">
    <source>
        <dbReference type="EMBL" id="KRT80069.1"/>
    </source>
</evidence>
<accession>A0A0T6AYZ1</accession>
<keyword evidence="3" id="KW-1185">Reference proteome</keyword>
<evidence type="ECO:0000256" key="1">
    <source>
        <dbReference type="SAM" id="Coils"/>
    </source>
</evidence>
<gene>
    <name evidence="2" type="ORF">AMK59_6489</name>
</gene>
<protein>
    <submittedName>
        <fullName evidence="2">Uncharacterized protein</fullName>
    </submittedName>
</protein>
<dbReference type="EMBL" id="LJIG01022534">
    <property type="protein sequence ID" value="KRT80069.1"/>
    <property type="molecule type" value="Genomic_DNA"/>
</dbReference>
<organism evidence="2 3">
    <name type="scientific">Oryctes borbonicus</name>
    <dbReference type="NCBI Taxonomy" id="1629725"/>
    <lineage>
        <taxon>Eukaryota</taxon>
        <taxon>Metazoa</taxon>
        <taxon>Ecdysozoa</taxon>
        <taxon>Arthropoda</taxon>
        <taxon>Hexapoda</taxon>
        <taxon>Insecta</taxon>
        <taxon>Pterygota</taxon>
        <taxon>Neoptera</taxon>
        <taxon>Endopterygota</taxon>
        <taxon>Coleoptera</taxon>
        <taxon>Polyphaga</taxon>
        <taxon>Scarabaeiformia</taxon>
        <taxon>Scarabaeidae</taxon>
        <taxon>Dynastinae</taxon>
        <taxon>Oryctes</taxon>
    </lineage>
</organism>
<keyword evidence="1" id="KW-0175">Coiled coil</keyword>
<proteinExistence type="predicted"/>
<dbReference type="OrthoDB" id="6754634at2759"/>
<evidence type="ECO:0000313" key="3">
    <source>
        <dbReference type="Proteomes" id="UP000051574"/>
    </source>
</evidence>